<evidence type="ECO:0000256" key="4">
    <source>
        <dbReference type="ARBA" id="ARBA00023136"/>
    </source>
</evidence>
<dbReference type="OrthoDB" id="3026777at2759"/>
<feature type="region of interest" description="Disordered" evidence="5">
    <location>
        <begin position="1"/>
        <end position="45"/>
    </location>
</feature>
<feature type="domain" description="Major facilitator superfamily (MFS) profile" evidence="7">
    <location>
        <begin position="66"/>
        <end position="523"/>
    </location>
</feature>
<feature type="transmembrane region" description="Helical" evidence="6">
    <location>
        <begin position="378"/>
        <end position="397"/>
    </location>
</feature>
<dbReference type="Proteomes" id="UP001150941">
    <property type="component" value="Unassembled WGS sequence"/>
</dbReference>
<dbReference type="InterPro" id="IPR036259">
    <property type="entry name" value="MFS_trans_sf"/>
</dbReference>
<feature type="transmembrane region" description="Helical" evidence="6">
    <location>
        <begin position="162"/>
        <end position="181"/>
    </location>
</feature>
<feature type="transmembrane region" description="Helical" evidence="6">
    <location>
        <begin position="339"/>
        <end position="366"/>
    </location>
</feature>
<dbReference type="InterPro" id="IPR005829">
    <property type="entry name" value="Sugar_transporter_CS"/>
</dbReference>
<evidence type="ECO:0000256" key="3">
    <source>
        <dbReference type="ARBA" id="ARBA00022989"/>
    </source>
</evidence>
<dbReference type="GO" id="GO:0022857">
    <property type="term" value="F:transmembrane transporter activity"/>
    <property type="evidence" value="ECO:0007669"/>
    <property type="project" value="InterPro"/>
</dbReference>
<feature type="transmembrane region" description="Helical" evidence="6">
    <location>
        <begin position="257"/>
        <end position="280"/>
    </location>
</feature>
<dbReference type="InterPro" id="IPR011701">
    <property type="entry name" value="MFS"/>
</dbReference>
<reference evidence="8" key="1">
    <citation type="submission" date="2022-11" db="EMBL/GenBank/DDBJ databases">
        <authorList>
            <person name="Petersen C."/>
        </authorList>
    </citation>
    <scope>NUCLEOTIDE SEQUENCE</scope>
    <source>
        <strain evidence="8">IBT 19713</strain>
    </source>
</reference>
<evidence type="ECO:0000256" key="2">
    <source>
        <dbReference type="ARBA" id="ARBA00022692"/>
    </source>
</evidence>
<dbReference type="RefSeq" id="XP_058331172.1">
    <property type="nucleotide sequence ID" value="XM_058475432.1"/>
</dbReference>
<keyword evidence="2 6" id="KW-0812">Transmembrane</keyword>
<evidence type="ECO:0000256" key="6">
    <source>
        <dbReference type="SAM" id="Phobius"/>
    </source>
</evidence>
<sequence length="543" mass="58430">MEPAAEADEFSLAAVQPEGAPQHEQTPLLKHLPSVDDDEDDGRDDHGQEDFAHLLWYRRPSMGWILLPYLVLALIYGGIISPKINLVVDLVCREYYSTEQLAGRSPTTSAFDDGAHDRCRTPEVSQRVSLFMLLGDLLGAILPAIVSPRLGALSDLYGRKPILIINGLGSMAGEIITLLVASSRDTVNVNWMLLSFFLEGVTGSAILAMAMVNTYATDCVPAHRRSMAFGYFHGCTCIGIALGPILAGYIVEVSGSIVTVFWIMLGVHVCCAIFVVLFVPESVSQRRRSRAREKVARAQTAHRDGASSLRRLNPLTLLAPLKVLYPTGPGSTPALRRNLVFLAAVDTIMYGVAMGSANVLLIYVNYEFGWETFESGRYLTIVNCTRVAFLMVILPVITHPGSDWFDLTIMRIGIALETAGWVGYSLASRGELFTLSGVVGAAGSVSSPALQSALTKHVPVDQTGQLLGANGLLHALAQIMSPVMFNAVFAATVGHFSQAVLVCLTGTFGAAFVISWLITPHVYHGADEDITSMPGSTSAASTE</sequence>
<feature type="transmembrane region" description="Helical" evidence="6">
    <location>
        <begin position="130"/>
        <end position="150"/>
    </location>
</feature>
<dbReference type="InterPro" id="IPR020846">
    <property type="entry name" value="MFS_dom"/>
</dbReference>
<feature type="transmembrane region" description="Helical" evidence="6">
    <location>
        <begin position="409"/>
        <end position="427"/>
    </location>
</feature>
<evidence type="ECO:0000256" key="5">
    <source>
        <dbReference type="SAM" id="MobiDB-lite"/>
    </source>
</evidence>
<evidence type="ECO:0000256" key="1">
    <source>
        <dbReference type="ARBA" id="ARBA00004141"/>
    </source>
</evidence>
<comment type="subcellular location">
    <subcellularLocation>
        <location evidence="1">Membrane</location>
        <topology evidence="1">Multi-pass membrane protein</topology>
    </subcellularLocation>
</comment>
<dbReference type="PANTHER" id="PTHR23507">
    <property type="entry name" value="ZGC:174356"/>
    <property type="match status" value="1"/>
</dbReference>
<evidence type="ECO:0000313" key="9">
    <source>
        <dbReference type="Proteomes" id="UP001150941"/>
    </source>
</evidence>
<keyword evidence="3 6" id="KW-1133">Transmembrane helix</keyword>
<feature type="transmembrane region" description="Helical" evidence="6">
    <location>
        <begin position="228"/>
        <end position="251"/>
    </location>
</feature>
<dbReference type="Pfam" id="PF07690">
    <property type="entry name" value="MFS_1"/>
    <property type="match status" value="1"/>
</dbReference>
<gene>
    <name evidence="8" type="ORF">N7468_006136</name>
</gene>
<reference evidence="8" key="2">
    <citation type="journal article" date="2023" name="IMA Fungus">
        <title>Comparative genomic study of the Penicillium genus elucidates a diverse pangenome and 15 lateral gene transfer events.</title>
        <authorList>
            <person name="Petersen C."/>
            <person name="Sorensen T."/>
            <person name="Nielsen M.R."/>
            <person name="Sondergaard T.E."/>
            <person name="Sorensen J.L."/>
            <person name="Fitzpatrick D.A."/>
            <person name="Frisvad J.C."/>
            <person name="Nielsen K.L."/>
        </authorList>
    </citation>
    <scope>NUCLEOTIDE SEQUENCE</scope>
    <source>
        <strain evidence="8">IBT 19713</strain>
    </source>
</reference>
<dbReference type="GO" id="GO:0016020">
    <property type="term" value="C:membrane"/>
    <property type="evidence" value="ECO:0007669"/>
    <property type="project" value="UniProtKB-SubCell"/>
</dbReference>
<dbReference type="PROSITE" id="PS50850">
    <property type="entry name" value="MFS"/>
    <property type="match status" value="1"/>
</dbReference>
<accession>A0A9W9P0Q7</accession>
<proteinExistence type="predicted"/>
<evidence type="ECO:0000259" key="7">
    <source>
        <dbReference type="PROSITE" id="PS50850"/>
    </source>
</evidence>
<name>A0A9W9P0Q7_9EURO</name>
<dbReference type="GeneID" id="83202735"/>
<dbReference type="SUPFAM" id="SSF103473">
    <property type="entry name" value="MFS general substrate transporter"/>
    <property type="match status" value="1"/>
</dbReference>
<dbReference type="Gene3D" id="1.20.1250.20">
    <property type="entry name" value="MFS general substrate transporter like domains"/>
    <property type="match status" value="1"/>
</dbReference>
<feature type="transmembrane region" description="Helical" evidence="6">
    <location>
        <begin position="193"/>
        <end position="216"/>
    </location>
</feature>
<comment type="caution">
    <text evidence="8">The sequence shown here is derived from an EMBL/GenBank/DDBJ whole genome shotgun (WGS) entry which is preliminary data.</text>
</comment>
<dbReference type="PROSITE" id="PS00216">
    <property type="entry name" value="SUGAR_TRANSPORT_1"/>
    <property type="match status" value="1"/>
</dbReference>
<feature type="transmembrane region" description="Helical" evidence="6">
    <location>
        <begin position="499"/>
        <end position="518"/>
    </location>
</feature>
<dbReference type="EMBL" id="JAPQKS010000004">
    <property type="protein sequence ID" value="KAJ5233180.1"/>
    <property type="molecule type" value="Genomic_DNA"/>
</dbReference>
<dbReference type="AlphaFoldDB" id="A0A9W9P0Q7"/>
<organism evidence="8 9">
    <name type="scientific">Penicillium chermesinum</name>
    <dbReference type="NCBI Taxonomy" id="63820"/>
    <lineage>
        <taxon>Eukaryota</taxon>
        <taxon>Fungi</taxon>
        <taxon>Dikarya</taxon>
        <taxon>Ascomycota</taxon>
        <taxon>Pezizomycotina</taxon>
        <taxon>Eurotiomycetes</taxon>
        <taxon>Eurotiomycetidae</taxon>
        <taxon>Eurotiales</taxon>
        <taxon>Aspergillaceae</taxon>
        <taxon>Penicillium</taxon>
    </lineage>
</organism>
<feature type="transmembrane region" description="Helical" evidence="6">
    <location>
        <begin position="472"/>
        <end position="492"/>
    </location>
</feature>
<keyword evidence="9" id="KW-1185">Reference proteome</keyword>
<keyword evidence="4 6" id="KW-0472">Membrane</keyword>
<dbReference type="PANTHER" id="PTHR23507:SF40">
    <property type="entry name" value="TETRACYCLINE-EFFLUX TRANSPORTER"/>
    <property type="match status" value="1"/>
</dbReference>
<evidence type="ECO:0000313" key="8">
    <source>
        <dbReference type="EMBL" id="KAJ5233180.1"/>
    </source>
</evidence>
<protein>
    <recommendedName>
        <fullName evidence="7">Major facilitator superfamily (MFS) profile domain-containing protein</fullName>
    </recommendedName>
</protein>
<feature type="transmembrane region" description="Helical" evidence="6">
    <location>
        <begin position="62"/>
        <end position="80"/>
    </location>
</feature>